<dbReference type="EMBL" id="LXQA010128831">
    <property type="protein sequence ID" value="MCI22140.1"/>
    <property type="molecule type" value="Genomic_DNA"/>
</dbReference>
<feature type="non-terminal residue" evidence="2">
    <location>
        <position position="1"/>
    </location>
</feature>
<dbReference type="Proteomes" id="UP000265520">
    <property type="component" value="Unassembled WGS sequence"/>
</dbReference>
<dbReference type="AlphaFoldDB" id="A0A392QEJ7"/>
<feature type="region of interest" description="Disordered" evidence="1">
    <location>
        <begin position="29"/>
        <end position="55"/>
    </location>
</feature>
<evidence type="ECO:0000313" key="2">
    <source>
        <dbReference type="EMBL" id="MCI22140.1"/>
    </source>
</evidence>
<evidence type="ECO:0000256" key="1">
    <source>
        <dbReference type="SAM" id="MobiDB-lite"/>
    </source>
</evidence>
<feature type="non-terminal residue" evidence="2">
    <location>
        <position position="142"/>
    </location>
</feature>
<organism evidence="2 3">
    <name type="scientific">Trifolium medium</name>
    <dbReference type="NCBI Taxonomy" id="97028"/>
    <lineage>
        <taxon>Eukaryota</taxon>
        <taxon>Viridiplantae</taxon>
        <taxon>Streptophyta</taxon>
        <taxon>Embryophyta</taxon>
        <taxon>Tracheophyta</taxon>
        <taxon>Spermatophyta</taxon>
        <taxon>Magnoliopsida</taxon>
        <taxon>eudicotyledons</taxon>
        <taxon>Gunneridae</taxon>
        <taxon>Pentapetalae</taxon>
        <taxon>rosids</taxon>
        <taxon>fabids</taxon>
        <taxon>Fabales</taxon>
        <taxon>Fabaceae</taxon>
        <taxon>Papilionoideae</taxon>
        <taxon>50 kb inversion clade</taxon>
        <taxon>NPAAA clade</taxon>
        <taxon>Hologalegina</taxon>
        <taxon>IRL clade</taxon>
        <taxon>Trifolieae</taxon>
        <taxon>Trifolium</taxon>
    </lineage>
</organism>
<reference evidence="2 3" key="1">
    <citation type="journal article" date="2018" name="Front. Plant Sci.">
        <title>Red Clover (Trifolium pratense) and Zigzag Clover (T. medium) - A Picture of Genomic Similarities and Differences.</title>
        <authorList>
            <person name="Dluhosova J."/>
            <person name="Istvanek J."/>
            <person name="Nedelnik J."/>
            <person name="Repkova J."/>
        </authorList>
    </citation>
    <scope>NUCLEOTIDE SEQUENCE [LARGE SCALE GENOMIC DNA]</scope>
    <source>
        <strain evidence="3">cv. 10/8</strain>
        <tissue evidence="2">Leaf</tissue>
    </source>
</reference>
<protein>
    <submittedName>
        <fullName evidence="2">Uncharacterized protein</fullName>
    </submittedName>
</protein>
<name>A0A392QEJ7_9FABA</name>
<comment type="caution">
    <text evidence="2">The sequence shown here is derived from an EMBL/GenBank/DDBJ whole genome shotgun (WGS) entry which is preliminary data.</text>
</comment>
<sequence>FEVECSQSEQLQMLDSLDDGPNVSLDLSASADFDPLNQTSLTPSKRSPVQEKDDDILTAQQSSTRLIKGGLKLIVMRLLPKTALGGCLLSSATVQGWCWQRQLAVSKAVTASTRRKHRRSFLPSISPPIWEWTDLSLKSSYA</sequence>
<evidence type="ECO:0000313" key="3">
    <source>
        <dbReference type="Proteomes" id="UP000265520"/>
    </source>
</evidence>
<accession>A0A392QEJ7</accession>
<keyword evidence="3" id="KW-1185">Reference proteome</keyword>
<feature type="compositionally biased region" description="Polar residues" evidence="1">
    <location>
        <begin position="36"/>
        <end position="47"/>
    </location>
</feature>
<proteinExistence type="predicted"/>